<evidence type="ECO:0000256" key="3">
    <source>
        <dbReference type="ARBA" id="ARBA00023125"/>
    </source>
</evidence>
<dbReference type="OrthoDB" id="396674at2"/>
<evidence type="ECO:0000259" key="4">
    <source>
        <dbReference type="Pfam" id="PF01420"/>
    </source>
</evidence>
<dbReference type="Pfam" id="PF01420">
    <property type="entry name" value="Methylase_S"/>
    <property type="match status" value="1"/>
</dbReference>
<evidence type="ECO:0000313" key="5">
    <source>
        <dbReference type="EMBL" id="KEZ22685.1"/>
    </source>
</evidence>
<evidence type="ECO:0000256" key="2">
    <source>
        <dbReference type="ARBA" id="ARBA00022747"/>
    </source>
</evidence>
<dbReference type="GO" id="GO:0003677">
    <property type="term" value="F:DNA binding"/>
    <property type="evidence" value="ECO:0007669"/>
    <property type="project" value="UniProtKB-KW"/>
</dbReference>
<evidence type="ECO:0000313" key="6">
    <source>
        <dbReference type="Proteomes" id="UP000028537"/>
    </source>
</evidence>
<dbReference type="Proteomes" id="UP000028537">
    <property type="component" value="Unassembled WGS sequence"/>
</dbReference>
<organism evidence="5 6">
    <name type="scientific">Ureaplasma diversum NCTC 246</name>
    <dbReference type="NCBI Taxonomy" id="1188241"/>
    <lineage>
        <taxon>Bacteria</taxon>
        <taxon>Bacillati</taxon>
        <taxon>Mycoplasmatota</taxon>
        <taxon>Mycoplasmoidales</taxon>
        <taxon>Mycoplasmoidaceae</taxon>
        <taxon>Ureaplasma</taxon>
    </lineage>
</organism>
<name>A0A084EXJ3_9BACT</name>
<dbReference type="PANTHER" id="PTHR30408:SF12">
    <property type="entry name" value="TYPE I RESTRICTION ENZYME MJAVIII SPECIFICITY SUBUNIT"/>
    <property type="match status" value="1"/>
</dbReference>
<proteinExistence type="inferred from homology"/>
<sequence>MNKKVVLREIERERERERPELRFKGFDGEWIKTSIKEASCYRRGSFPQPYGNKDWYDGEGSMPFIQVVDVSSSMNLVDDSNQKISSIAQPMSVFTKAGSILVTLQGTIGRAAITQYDAYVDRTILIFEKYKINIDPRFWAYIIKLKFQTEATKAPGGIIKTITIDALSKFQVLIPNLPEQQKIANFFSQLDNLISLQSKKVQKLKDIKNGCLNKMFV</sequence>
<dbReference type="InterPro" id="IPR044946">
    <property type="entry name" value="Restrct_endonuc_typeI_TRD_sf"/>
</dbReference>
<keyword evidence="3" id="KW-0238">DNA-binding</keyword>
<accession>A0A084EXJ3</accession>
<dbReference type="EMBL" id="JFDP01000065">
    <property type="protein sequence ID" value="KEZ22685.1"/>
    <property type="molecule type" value="Genomic_DNA"/>
</dbReference>
<evidence type="ECO:0000256" key="1">
    <source>
        <dbReference type="ARBA" id="ARBA00010923"/>
    </source>
</evidence>
<dbReference type="Gene3D" id="3.90.220.20">
    <property type="entry name" value="DNA methylase specificity domains"/>
    <property type="match status" value="1"/>
</dbReference>
<protein>
    <submittedName>
        <fullName evidence="5">Type I restriction modification system specificity (S) subunit</fullName>
    </submittedName>
</protein>
<dbReference type="InterPro" id="IPR000055">
    <property type="entry name" value="Restrct_endonuc_typeI_TRD"/>
</dbReference>
<gene>
    <name evidence="5" type="ORF">UDIV_5390</name>
</gene>
<keyword evidence="2" id="KW-0680">Restriction system</keyword>
<dbReference type="RefSeq" id="WP_038103147.1">
    <property type="nucleotide sequence ID" value="NZ_JFDP01000065.1"/>
</dbReference>
<comment type="caution">
    <text evidence="5">The sequence shown here is derived from an EMBL/GenBank/DDBJ whole genome shotgun (WGS) entry which is preliminary data.</text>
</comment>
<feature type="domain" description="Type I restriction modification DNA specificity" evidence="4">
    <location>
        <begin position="58"/>
        <end position="205"/>
    </location>
</feature>
<dbReference type="GO" id="GO:0009307">
    <property type="term" value="P:DNA restriction-modification system"/>
    <property type="evidence" value="ECO:0007669"/>
    <property type="project" value="UniProtKB-KW"/>
</dbReference>
<comment type="similarity">
    <text evidence="1">Belongs to the type-I restriction system S methylase family.</text>
</comment>
<reference evidence="5 6" key="1">
    <citation type="submission" date="2014-02" db="EMBL/GenBank/DDBJ databases">
        <title>Genome sequence of Ureaplasma diversum strain 246.</title>
        <authorList>
            <person name="Sirand-Pugnet P."/>
            <person name="Breton M."/>
            <person name="Dordet-Frisoni E."/>
            <person name="Baranowski E."/>
            <person name="Barre A."/>
            <person name="Couture C."/>
            <person name="Dupuy V."/>
            <person name="Gaurivaud P."/>
            <person name="Jacob D."/>
            <person name="Lemaitre C."/>
            <person name="Manso-Silvan L."/>
            <person name="Nikolski M."/>
            <person name="Nouvel L.-X."/>
            <person name="Poumarat F."/>
            <person name="Tardy F."/>
            <person name="Thebault P."/>
            <person name="Theil S."/>
            <person name="Citti C."/>
            <person name="Thiaucourt F."/>
            <person name="Blanchard A."/>
        </authorList>
    </citation>
    <scope>NUCLEOTIDE SEQUENCE [LARGE SCALE GENOMIC DNA]</scope>
    <source>
        <strain evidence="5 6">NCTC 246</strain>
    </source>
</reference>
<dbReference type="PANTHER" id="PTHR30408">
    <property type="entry name" value="TYPE-1 RESTRICTION ENZYME ECOKI SPECIFICITY PROTEIN"/>
    <property type="match status" value="1"/>
</dbReference>
<dbReference type="SUPFAM" id="SSF116734">
    <property type="entry name" value="DNA methylase specificity domain"/>
    <property type="match status" value="1"/>
</dbReference>
<dbReference type="InterPro" id="IPR052021">
    <property type="entry name" value="Type-I_RS_S_subunit"/>
</dbReference>
<keyword evidence="6" id="KW-1185">Reference proteome</keyword>
<dbReference type="Gene3D" id="1.10.287.1120">
    <property type="entry name" value="Bipartite methylase S protein"/>
    <property type="match status" value="1"/>
</dbReference>
<dbReference type="AlphaFoldDB" id="A0A084EXJ3"/>
<dbReference type="eggNOG" id="COG0732">
    <property type="taxonomic scope" value="Bacteria"/>
</dbReference>